<reference evidence="2" key="1">
    <citation type="journal article" date="2022" name="bioRxiv">
        <title>Sequencing and chromosome-scale assembly of the giantPleurodeles waltlgenome.</title>
        <authorList>
            <person name="Brown T."/>
            <person name="Elewa A."/>
            <person name="Iarovenko S."/>
            <person name="Subramanian E."/>
            <person name="Araus A.J."/>
            <person name="Petzold A."/>
            <person name="Susuki M."/>
            <person name="Suzuki K.-i.T."/>
            <person name="Hayashi T."/>
            <person name="Toyoda A."/>
            <person name="Oliveira C."/>
            <person name="Osipova E."/>
            <person name="Leigh N.D."/>
            <person name="Simon A."/>
            <person name="Yun M.H."/>
        </authorList>
    </citation>
    <scope>NUCLEOTIDE SEQUENCE</scope>
    <source>
        <strain evidence="2">20211129_DDA</strain>
        <tissue evidence="2">Liver</tissue>
    </source>
</reference>
<feature type="region of interest" description="Disordered" evidence="1">
    <location>
        <begin position="66"/>
        <end position="89"/>
    </location>
</feature>
<accession>A0AAV7MR87</accession>
<gene>
    <name evidence="2" type="ORF">NDU88_001904</name>
</gene>
<evidence type="ECO:0000256" key="1">
    <source>
        <dbReference type="SAM" id="MobiDB-lite"/>
    </source>
</evidence>
<feature type="region of interest" description="Disordered" evidence="1">
    <location>
        <begin position="103"/>
        <end position="123"/>
    </location>
</feature>
<protein>
    <submittedName>
        <fullName evidence="2">Uncharacterized protein</fullName>
    </submittedName>
</protein>
<keyword evidence="3" id="KW-1185">Reference proteome</keyword>
<dbReference type="EMBL" id="JANPWB010000013">
    <property type="protein sequence ID" value="KAJ1104493.1"/>
    <property type="molecule type" value="Genomic_DNA"/>
</dbReference>
<organism evidence="2 3">
    <name type="scientific">Pleurodeles waltl</name>
    <name type="common">Iberian ribbed newt</name>
    <dbReference type="NCBI Taxonomy" id="8319"/>
    <lineage>
        <taxon>Eukaryota</taxon>
        <taxon>Metazoa</taxon>
        <taxon>Chordata</taxon>
        <taxon>Craniata</taxon>
        <taxon>Vertebrata</taxon>
        <taxon>Euteleostomi</taxon>
        <taxon>Amphibia</taxon>
        <taxon>Batrachia</taxon>
        <taxon>Caudata</taxon>
        <taxon>Salamandroidea</taxon>
        <taxon>Salamandridae</taxon>
        <taxon>Pleurodelinae</taxon>
        <taxon>Pleurodeles</taxon>
    </lineage>
</organism>
<evidence type="ECO:0000313" key="2">
    <source>
        <dbReference type="EMBL" id="KAJ1104493.1"/>
    </source>
</evidence>
<comment type="caution">
    <text evidence="2">The sequence shown here is derived from an EMBL/GenBank/DDBJ whole genome shotgun (WGS) entry which is preliminary data.</text>
</comment>
<dbReference type="Proteomes" id="UP001066276">
    <property type="component" value="Chromosome 9"/>
</dbReference>
<evidence type="ECO:0000313" key="3">
    <source>
        <dbReference type="Proteomes" id="UP001066276"/>
    </source>
</evidence>
<sequence length="188" mass="20154">MGAQQSVLCPPGRSVQSRSRAHPELLLFQAAQEQAHVFPAAMQHRAREPGPQHCCAPRCVGLQQDSLDVGTHPAPATPQAPAPPRRRRGSSALHQYILLFSPRPRRPPPATERGPLLSGAAGTEVEVPGGSGRFSAVGRQVCRYNWPLLCFMMLDNLELGRGALAARVCHLAQLSHAPVDAQSIFVGG</sequence>
<dbReference type="AlphaFoldDB" id="A0AAV7MR87"/>
<name>A0AAV7MR87_PLEWA</name>
<proteinExistence type="predicted"/>